<evidence type="ECO:0000256" key="1">
    <source>
        <dbReference type="ARBA" id="ARBA00008645"/>
    </source>
</evidence>
<organism evidence="4 5">
    <name type="scientific">[Mycobacterium] vasticus</name>
    <dbReference type="NCBI Taxonomy" id="2875777"/>
    <lineage>
        <taxon>Bacteria</taxon>
        <taxon>Bacillati</taxon>
        <taxon>Actinomycetota</taxon>
        <taxon>Actinomycetes</taxon>
        <taxon>Mycobacteriales</taxon>
        <taxon>Mycobacteriaceae</taxon>
        <taxon>Mycolicibacter</taxon>
    </lineage>
</organism>
<keyword evidence="5" id="KW-1185">Reference proteome</keyword>
<proteinExistence type="inferred from homology"/>
<dbReference type="GO" id="GO:0016787">
    <property type="term" value="F:hydrolase activity"/>
    <property type="evidence" value="ECO:0007669"/>
    <property type="project" value="UniProtKB-KW"/>
</dbReference>
<protein>
    <submittedName>
        <fullName evidence="4">Alpha/beta fold hydrolase</fullName>
    </submittedName>
</protein>
<evidence type="ECO:0000313" key="5">
    <source>
        <dbReference type="Proteomes" id="UP001299283"/>
    </source>
</evidence>
<dbReference type="Proteomes" id="UP001299283">
    <property type="component" value="Unassembled WGS sequence"/>
</dbReference>
<keyword evidence="2 4" id="KW-0378">Hydrolase</keyword>
<comment type="similarity">
    <text evidence="1">Belongs to the AB hydrolase superfamily.</text>
</comment>
<dbReference type="Pfam" id="PF12146">
    <property type="entry name" value="Hydrolase_4"/>
    <property type="match status" value="1"/>
</dbReference>
<reference evidence="4 5" key="1">
    <citation type="submission" date="2023-12" db="EMBL/GenBank/DDBJ databases">
        <title>Description of new species of Mycobacterium terrae complex isolated from sewage at the Sao Paulo Zoological Park Foundation in Brazil.</title>
        <authorList>
            <person name="Romagnoli C.L."/>
            <person name="Conceicao E.C."/>
            <person name="Machado E."/>
            <person name="Barreto L.B.P.F."/>
            <person name="Sharma A."/>
            <person name="Silva N.M."/>
            <person name="Marques L.E."/>
            <person name="Juliana M.A."/>
            <person name="Lourenco M.C.S."/>
            <person name="Digiampietri L.A."/>
            <person name="Suffys P.N."/>
            <person name="Viana-Niero C."/>
        </authorList>
    </citation>
    <scope>NUCLEOTIDE SEQUENCE [LARGE SCALE GENOMIC DNA]</scope>
    <source>
        <strain evidence="4 5">MYC017</strain>
    </source>
</reference>
<dbReference type="RefSeq" id="WP_225397403.1">
    <property type="nucleotide sequence ID" value="NZ_JAYJJQ010000008.1"/>
</dbReference>
<evidence type="ECO:0000256" key="2">
    <source>
        <dbReference type="ARBA" id="ARBA00022801"/>
    </source>
</evidence>
<sequence>MNRADVTFLSGGTRCAGWLYRPDNAARDLPCVVMAHGFGLRRHDGLPGYAEALAQAGAAVLVYDHRYLGDSEGEPRQRVRMSEQLQDRLAAIAFARTIEGIDPGGIIVWGYSLSGGTAVQAAAADQQVAGAILLCPFLDGRWRSNHGMRIQPRNAAWVTVQAMRDTLIPIAAEPGTHGGMTFPGEFAGFRSIAAPDWRNEVYAGVTRSLPFWRPVARARKLNCPALIQAGERDTSVSARAIARLAQRAPRATLKNYDVNHFQAFNATHSPQIITDQADWLRALLTARCRRS</sequence>
<evidence type="ECO:0000259" key="3">
    <source>
        <dbReference type="Pfam" id="PF12146"/>
    </source>
</evidence>
<accession>A0ABU5YWZ3</accession>
<dbReference type="InterPro" id="IPR022742">
    <property type="entry name" value="Hydrolase_4"/>
</dbReference>
<dbReference type="Gene3D" id="3.40.50.1820">
    <property type="entry name" value="alpha/beta hydrolase"/>
    <property type="match status" value="1"/>
</dbReference>
<dbReference type="PANTHER" id="PTHR22946">
    <property type="entry name" value="DIENELACTONE HYDROLASE DOMAIN-CONTAINING PROTEIN-RELATED"/>
    <property type="match status" value="1"/>
</dbReference>
<dbReference type="InterPro" id="IPR029058">
    <property type="entry name" value="AB_hydrolase_fold"/>
</dbReference>
<dbReference type="PANTHER" id="PTHR22946:SF9">
    <property type="entry name" value="POLYKETIDE TRANSFERASE AF380"/>
    <property type="match status" value="1"/>
</dbReference>
<dbReference type="SUPFAM" id="SSF53474">
    <property type="entry name" value="alpha/beta-Hydrolases"/>
    <property type="match status" value="1"/>
</dbReference>
<comment type="caution">
    <text evidence="4">The sequence shown here is derived from an EMBL/GenBank/DDBJ whole genome shotgun (WGS) entry which is preliminary data.</text>
</comment>
<feature type="domain" description="Serine aminopeptidase S33" evidence="3">
    <location>
        <begin position="31"/>
        <end position="163"/>
    </location>
</feature>
<dbReference type="EMBL" id="JAYJJQ010000008">
    <property type="protein sequence ID" value="MEB3069622.1"/>
    <property type="molecule type" value="Genomic_DNA"/>
</dbReference>
<name>A0ABU5YWZ3_9MYCO</name>
<dbReference type="InterPro" id="IPR050261">
    <property type="entry name" value="FrsA_esterase"/>
</dbReference>
<gene>
    <name evidence="4" type="ORF">K5L39_10540</name>
</gene>
<evidence type="ECO:0000313" key="4">
    <source>
        <dbReference type="EMBL" id="MEB3069622.1"/>
    </source>
</evidence>